<dbReference type="AlphaFoldDB" id="A0A6G4WNU8"/>
<accession>A0A6G4WNU8</accession>
<sequence length="383" mass="42473">MKSNDLHIVVFLGPTLERGAANALLLADYRGPASRGDIYLATKEEPDAIVLIDGVFENEASVFHKEILWALSNKIPVFGAASMGALRAAELTAFGMVGFGEVFHQYEDGTLDRDDAVAVLHGPSELGYHPLTSSLVDMWATFYNAEKARVIGVTEMEDLLSASAKTNYRMRTYDVAVGASSLSYAHQKQLLSWIRSNMVSIKAQDAVGLLRHLARMDGIPPIEPTFRFEWTIFWDRLTRECDLAALGISNLELTGILSFLVETHRYEDIEREAIAIILADREAFSCGSRVEASDFNEAALAFRRKSGLTRASDVQRWIDSLGLTHSDYVSLITNDFHLAAAKSRYAPLLSWGILSALLRKGELSLIVEQVRRQFNSVQQDGDP</sequence>
<dbReference type="EMBL" id="JAAKZF010000131">
    <property type="protein sequence ID" value="NGO55780.1"/>
    <property type="molecule type" value="Genomic_DNA"/>
</dbReference>
<keyword evidence="3" id="KW-1185">Reference proteome</keyword>
<gene>
    <name evidence="2" type="ORF">G6N73_33015</name>
</gene>
<dbReference type="RefSeq" id="WP_165034124.1">
    <property type="nucleotide sequence ID" value="NZ_JAAKZF010000131.1"/>
</dbReference>
<proteinExistence type="predicted"/>
<dbReference type="Pfam" id="PF07812">
    <property type="entry name" value="TfuA"/>
    <property type="match status" value="1"/>
</dbReference>
<evidence type="ECO:0000313" key="3">
    <source>
        <dbReference type="Proteomes" id="UP001642900"/>
    </source>
</evidence>
<comment type="caution">
    <text evidence="2">The sequence shown here is derived from an EMBL/GenBank/DDBJ whole genome shotgun (WGS) entry which is preliminary data.</text>
</comment>
<evidence type="ECO:0000313" key="2">
    <source>
        <dbReference type="EMBL" id="NGO55780.1"/>
    </source>
</evidence>
<name>A0A6G4WNU8_9HYPH</name>
<evidence type="ECO:0000259" key="1">
    <source>
        <dbReference type="Pfam" id="PF07812"/>
    </source>
</evidence>
<dbReference type="InterPro" id="IPR012924">
    <property type="entry name" value="TfuA_core"/>
</dbReference>
<organism evidence="2 3">
    <name type="scientific">Allomesorhizobium camelthorni</name>
    <dbReference type="NCBI Taxonomy" id="475069"/>
    <lineage>
        <taxon>Bacteria</taxon>
        <taxon>Pseudomonadati</taxon>
        <taxon>Pseudomonadota</taxon>
        <taxon>Alphaproteobacteria</taxon>
        <taxon>Hyphomicrobiales</taxon>
        <taxon>Phyllobacteriaceae</taxon>
        <taxon>Allomesorhizobium</taxon>
    </lineage>
</organism>
<reference evidence="2 3" key="1">
    <citation type="submission" date="2020-02" db="EMBL/GenBank/DDBJ databases">
        <title>Genome sequence of strain CCNWXJ40-4.</title>
        <authorList>
            <person name="Gao J."/>
            <person name="Sun J."/>
        </authorList>
    </citation>
    <scope>NUCLEOTIDE SEQUENCE [LARGE SCALE GENOMIC DNA]</scope>
    <source>
        <strain evidence="2 3">CCNWXJ 40-4</strain>
    </source>
</reference>
<protein>
    <recommendedName>
        <fullName evidence="1">TfuA-like core domain-containing protein</fullName>
    </recommendedName>
</protein>
<feature type="domain" description="TfuA-like core" evidence="1">
    <location>
        <begin position="53"/>
        <end position="172"/>
    </location>
</feature>
<dbReference type="Proteomes" id="UP001642900">
    <property type="component" value="Unassembled WGS sequence"/>
</dbReference>